<accession>A0ABP0QLA5</accession>
<feature type="domain" description="AAA+ ATPase" evidence="5">
    <location>
        <begin position="476"/>
        <end position="570"/>
    </location>
</feature>
<comment type="caution">
    <text evidence="6">The sequence shown here is derived from an EMBL/GenBank/DDBJ whole genome shotgun (WGS) entry which is preliminary data.</text>
</comment>
<dbReference type="InterPro" id="IPR050168">
    <property type="entry name" value="AAA_ATPase_domain"/>
</dbReference>
<keyword evidence="7" id="KW-1185">Reference proteome</keyword>
<proteinExistence type="inferred from homology"/>
<feature type="compositionally biased region" description="Basic and acidic residues" evidence="4">
    <location>
        <begin position="81"/>
        <end position="96"/>
    </location>
</feature>
<dbReference type="PANTHER" id="PTHR23077:SF171">
    <property type="entry name" value="NUCLEAR VALOSIN-CONTAINING PROTEIN-LIKE"/>
    <property type="match status" value="1"/>
</dbReference>
<reference evidence="6 7" key="1">
    <citation type="submission" date="2024-02" db="EMBL/GenBank/DDBJ databases">
        <authorList>
            <person name="Chen Y."/>
            <person name="Shah S."/>
            <person name="Dougan E. K."/>
            <person name="Thang M."/>
            <person name="Chan C."/>
        </authorList>
    </citation>
    <scope>NUCLEOTIDE SEQUENCE [LARGE SCALE GENOMIC DNA]</scope>
</reference>
<keyword evidence="1 3" id="KW-0547">Nucleotide-binding</keyword>
<evidence type="ECO:0000259" key="5">
    <source>
        <dbReference type="SMART" id="SM00382"/>
    </source>
</evidence>
<feature type="region of interest" description="Disordered" evidence="4">
    <location>
        <begin position="111"/>
        <end position="161"/>
    </location>
</feature>
<organism evidence="6 7">
    <name type="scientific">Durusdinium trenchii</name>
    <dbReference type="NCBI Taxonomy" id="1381693"/>
    <lineage>
        <taxon>Eukaryota</taxon>
        <taxon>Sar</taxon>
        <taxon>Alveolata</taxon>
        <taxon>Dinophyceae</taxon>
        <taxon>Suessiales</taxon>
        <taxon>Symbiodiniaceae</taxon>
        <taxon>Durusdinium</taxon>
    </lineage>
</organism>
<protein>
    <recommendedName>
        <fullName evidence="5">AAA+ ATPase domain-containing protein</fullName>
    </recommendedName>
</protein>
<keyword evidence="2 3" id="KW-0067">ATP-binding</keyword>
<name>A0ABP0QLA5_9DINO</name>
<dbReference type="PANTHER" id="PTHR23077">
    <property type="entry name" value="AAA-FAMILY ATPASE"/>
    <property type="match status" value="1"/>
</dbReference>
<dbReference type="Pfam" id="PF17862">
    <property type="entry name" value="AAA_lid_3"/>
    <property type="match status" value="1"/>
</dbReference>
<dbReference type="Pfam" id="PF00004">
    <property type="entry name" value="AAA"/>
    <property type="match status" value="2"/>
</dbReference>
<feature type="domain" description="AAA+ ATPase" evidence="5">
    <location>
        <begin position="197"/>
        <end position="332"/>
    </location>
</feature>
<evidence type="ECO:0000313" key="7">
    <source>
        <dbReference type="Proteomes" id="UP001642484"/>
    </source>
</evidence>
<dbReference type="InterPro" id="IPR003960">
    <property type="entry name" value="ATPase_AAA_CS"/>
</dbReference>
<evidence type="ECO:0000256" key="1">
    <source>
        <dbReference type="ARBA" id="ARBA00022741"/>
    </source>
</evidence>
<gene>
    <name evidence="6" type="ORF">CCMP2556_LOCUS42450</name>
</gene>
<dbReference type="InterPro" id="IPR003593">
    <property type="entry name" value="AAA+_ATPase"/>
</dbReference>
<feature type="region of interest" description="Disordered" evidence="4">
    <location>
        <begin position="55"/>
        <end position="96"/>
    </location>
</feature>
<dbReference type="PROSITE" id="PS00674">
    <property type="entry name" value="AAA"/>
    <property type="match status" value="1"/>
</dbReference>
<evidence type="ECO:0000256" key="2">
    <source>
        <dbReference type="ARBA" id="ARBA00022840"/>
    </source>
</evidence>
<dbReference type="EMBL" id="CAXAMN010024583">
    <property type="protein sequence ID" value="CAK9087906.1"/>
    <property type="molecule type" value="Genomic_DNA"/>
</dbReference>
<sequence>MDKRLPHRIREIRLQFQSAGKTCTADSVKDELCRTFTEYSRLKQPALRRMVLQELSTPLPEAPESTGPEIEPKKKRRKGEKKPELASPAEKENMNDSIRRLYSQSTANDASLGAKAERLGQDPQSVRKAREKASMAAARREQGWSDPKAQSSFQPEDRPEERLEDLGGVDDILQDLRQLVVQPLSHPEVFSHLGVQPPTGVLLFGPPGCGKTKIAHAIAGTTGVPFFKIAATEIVSGMSGESEAKIRQLFQAATSAAPSLIFMDEVDAITPKRDSAGREMERRIVAQLLTSLDEIQKSNVIVLAATNRPDALDPALRRAGRFDREIAMGIPDEAARAKILEKMVQGMRLAESLDLKFLAKKTAGFVGADLSALTKEAALGAVERAFKGLAALARDSEGSDKAYTAEEMSTLAIEAQDFTEALSKVQPSARREGFTTIPDVKWEDVGALQEVQMDMDAAVCEPIRKAELFRELGLTVPVGVLLFGPPGCGKTLLAKAAADSEVGVEEFGGEVVLPVKLFLSRRTQGYSFFTTWASARDVGPPEGCTRVDYKHPRVDTLVRVHSTKYVSRGLRGGPACSPNVLANWKNMEATCHTIPTCSLAGKSSGPPEPPEEPFIKHVRYGQRRGV</sequence>
<dbReference type="SUPFAM" id="SSF52540">
    <property type="entry name" value="P-loop containing nucleoside triphosphate hydrolases"/>
    <property type="match status" value="2"/>
</dbReference>
<dbReference type="InterPro" id="IPR027417">
    <property type="entry name" value="P-loop_NTPase"/>
</dbReference>
<evidence type="ECO:0000256" key="3">
    <source>
        <dbReference type="RuleBase" id="RU003651"/>
    </source>
</evidence>
<dbReference type="Gene3D" id="1.10.8.60">
    <property type="match status" value="1"/>
</dbReference>
<dbReference type="InterPro" id="IPR003959">
    <property type="entry name" value="ATPase_AAA_core"/>
</dbReference>
<evidence type="ECO:0000313" key="6">
    <source>
        <dbReference type="EMBL" id="CAK9087906.1"/>
    </source>
</evidence>
<comment type="similarity">
    <text evidence="3">Belongs to the AAA ATPase family.</text>
</comment>
<dbReference type="InterPro" id="IPR041569">
    <property type="entry name" value="AAA_lid_3"/>
</dbReference>
<dbReference type="SMART" id="SM00382">
    <property type="entry name" value="AAA"/>
    <property type="match status" value="2"/>
</dbReference>
<evidence type="ECO:0000256" key="4">
    <source>
        <dbReference type="SAM" id="MobiDB-lite"/>
    </source>
</evidence>
<dbReference type="Proteomes" id="UP001642484">
    <property type="component" value="Unassembled WGS sequence"/>
</dbReference>
<dbReference type="Gene3D" id="3.40.50.300">
    <property type="entry name" value="P-loop containing nucleotide triphosphate hydrolases"/>
    <property type="match status" value="2"/>
</dbReference>